<dbReference type="InterPro" id="IPR043128">
    <property type="entry name" value="Rev_trsase/Diguanyl_cyclase"/>
</dbReference>
<dbReference type="PANTHER" id="PTHR37984:SF12">
    <property type="entry name" value="RIBONUCLEASE H"/>
    <property type="match status" value="1"/>
</dbReference>
<dbReference type="Proteomes" id="UP000030665">
    <property type="component" value="Unassembled WGS sequence"/>
</dbReference>
<dbReference type="EMBL" id="HG807062">
    <property type="protein sequence ID" value="CDW60387.1"/>
    <property type="molecule type" value="Genomic_DNA"/>
</dbReference>
<dbReference type="SUPFAM" id="SSF56672">
    <property type="entry name" value="DNA/RNA polymerases"/>
    <property type="match status" value="1"/>
</dbReference>
<dbReference type="STRING" id="36087.A0A077ZJ13"/>
<name>A0A077ZJ13_TRITR</name>
<dbReference type="AlphaFoldDB" id="A0A077ZJ13"/>
<keyword evidence="2" id="KW-1185">Reference proteome</keyword>
<dbReference type="PANTHER" id="PTHR37984">
    <property type="entry name" value="PROTEIN CBG26694"/>
    <property type="match status" value="1"/>
</dbReference>
<evidence type="ECO:0000313" key="1">
    <source>
        <dbReference type="EMBL" id="CDW60387.1"/>
    </source>
</evidence>
<dbReference type="Gene3D" id="3.10.10.10">
    <property type="entry name" value="HIV Type 1 Reverse Transcriptase, subunit A, domain 1"/>
    <property type="match status" value="1"/>
</dbReference>
<proteinExistence type="predicted"/>
<gene>
    <name evidence="1" type="ORF">TTRE_0000875901</name>
</gene>
<protein>
    <recommendedName>
        <fullName evidence="3">Reverse transcriptase domain-containing protein</fullName>
    </recommendedName>
</protein>
<sequence length="96" mass="10362">MAKAYLQLPVDNNSVEAQTIITHRGAFKVKCLQFGVSIAPGIFQQIMDDALNGVPGVTPYFDILIRAATSQELACRCEVMRQMCALGNKAAVSSNT</sequence>
<organism evidence="1 2">
    <name type="scientific">Trichuris trichiura</name>
    <name type="common">Whipworm</name>
    <name type="synonym">Trichocephalus trichiurus</name>
    <dbReference type="NCBI Taxonomy" id="36087"/>
    <lineage>
        <taxon>Eukaryota</taxon>
        <taxon>Metazoa</taxon>
        <taxon>Ecdysozoa</taxon>
        <taxon>Nematoda</taxon>
        <taxon>Enoplea</taxon>
        <taxon>Dorylaimia</taxon>
        <taxon>Trichinellida</taxon>
        <taxon>Trichuridae</taxon>
        <taxon>Trichuris</taxon>
    </lineage>
</organism>
<evidence type="ECO:0008006" key="3">
    <source>
        <dbReference type="Google" id="ProtNLM"/>
    </source>
</evidence>
<dbReference type="OrthoDB" id="5919961at2759"/>
<evidence type="ECO:0000313" key="2">
    <source>
        <dbReference type="Proteomes" id="UP000030665"/>
    </source>
</evidence>
<dbReference type="InterPro" id="IPR043502">
    <property type="entry name" value="DNA/RNA_pol_sf"/>
</dbReference>
<dbReference type="InterPro" id="IPR050951">
    <property type="entry name" value="Retrovirus_Pol_polyprotein"/>
</dbReference>
<reference evidence="1" key="1">
    <citation type="submission" date="2014-01" db="EMBL/GenBank/DDBJ databases">
        <authorList>
            <person name="Aslett M."/>
        </authorList>
    </citation>
    <scope>NUCLEOTIDE SEQUENCE</scope>
</reference>
<accession>A0A077ZJ13</accession>
<reference evidence="1" key="2">
    <citation type="submission" date="2014-03" db="EMBL/GenBank/DDBJ databases">
        <title>The whipworm genome and dual-species transcriptomics of an intimate host-pathogen interaction.</title>
        <authorList>
            <person name="Foth B.J."/>
            <person name="Tsai I.J."/>
            <person name="Reid A.J."/>
            <person name="Bancroft A.J."/>
            <person name="Nichol S."/>
            <person name="Tracey A."/>
            <person name="Holroyd N."/>
            <person name="Cotton J.A."/>
            <person name="Stanley E.J."/>
            <person name="Zarowiecki M."/>
            <person name="Liu J.Z."/>
            <person name="Huckvale T."/>
            <person name="Cooper P.J."/>
            <person name="Grencis R.K."/>
            <person name="Berriman M."/>
        </authorList>
    </citation>
    <scope>NUCLEOTIDE SEQUENCE [LARGE SCALE GENOMIC DNA]</scope>
</reference>
<dbReference type="Gene3D" id="3.30.70.270">
    <property type="match status" value="1"/>
</dbReference>